<protein>
    <submittedName>
        <fullName evidence="1">Uncharacterized protein</fullName>
    </submittedName>
</protein>
<name>A0A6A6HST9_9PLEO</name>
<gene>
    <name evidence="1" type="ORF">BU26DRAFT_183896</name>
</gene>
<proteinExistence type="predicted"/>
<keyword evidence="2" id="KW-1185">Reference proteome</keyword>
<reference evidence="1" key="1">
    <citation type="journal article" date="2020" name="Stud. Mycol.">
        <title>101 Dothideomycetes genomes: a test case for predicting lifestyles and emergence of pathogens.</title>
        <authorList>
            <person name="Haridas S."/>
            <person name="Albert R."/>
            <person name="Binder M."/>
            <person name="Bloem J."/>
            <person name="Labutti K."/>
            <person name="Salamov A."/>
            <person name="Andreopoulos B."/>
            <person name="Baker S."/>
            <person name="Barry K."/>
            <person name="Bills G."/>
            <person name="Bluhm B."/>
            <person name="Cannon C."/>
            <person name="Castanera R."/>
            <person name="Culley D."/>
            <person name="Daum C."/>
            <person name="Ezra D."/>
            <person name="Gonzalez J."/>
            <person name="Henrissat B."/>
            <person name="Kuo A."/>
            <person name="Liang C."/>
            <person name="Lipzen A."/>
            <person name="Lutzoni F."/>
            <person name="Magnuson J."/>
            <person name="Mondo S."/>
            <person name="Nolan M."/>
            <person name="Ohm R."/>
            <person name="Pangilinan J."/>
            <person name="Park H.-J."/>
            <person name="Ramirez L."/>
            <person name="Alfaro M."/>
            <person name="Sun H."/>
            <person name="Tritt A."/>
            <person name="Yoshinaga Y."/>
            <person name="Zwiers L.-H."/>
            <person name="Turgeon B."/>
            <person name="Goodwin S."/>
            <person name="Spatafora J."/>
            <person name="Crous P."/>
            <person name="Grigoriev I."/>
        </authorList>
    </citation>
    <scope>NUCLEOTIDE SEQUENCE</scope>
    <source>
        <strain evidence="1">CBS 122368</strain>
    </source>
</reference>
<evidence type="ECO:0000313" key="1">
    <source>
        <dbReference type="EMBL" id="KAF2241254.1"/>
    </source>
</evidence>
<dbReference type="AlphaFoldDB" id="A0A6A6HST9"/>
<dbReference type="GeneID" id="54573747"/>
<evidence type="ECO:0000313" key="2">
    <source>
        <dbReference type="Proteomes" id="UP000800094"/>
    </source>
</evidence>
<dbReference type="EMBL" id="ML987213">
    <property type="protein sequence ID" value="KAF2241254.1"/>
    <property type="molecule type" value="Genomic_DNA"/>
</dbReference>
<sequence length="177" mass="20271">MGPTLCAGRARFRVYSCPARYMTTVHCCVQRTGGRRANRRRTACTSDWAAAEATLPLCRCKAFRCTACASALSCDALWWTTGPWHRKSHSDHESLSRTRAHAASMWTLRYILPPVVAAMVVQQLTWRRARVSFFPCSSRNLVEPANRTNFQMRLWSKRLPPIETGGVWIRRGERDQR</sequence>
<dbReference type="Proteomes" id="UP000800094">
    <property type="component" value="Unassembled WGS sequence"/>
</dbReference>
<accession>A0A6A6HST9</accession>
<dbReference type="RefSeq" id="XP_033676258.1">
    <property type="nucleotide sequence ID" value="XM_033820417.1"/>
</dbReference>
<organism evidence="1 2">
    <name type="scientific">Trematosphaeria pertusa</name>
    <dbReference type="NCBI Taxonomy" id="390896"/>
    <lineage>
        <taxon>Eukaryota</taxon>
        <taxon>Fungi</taxon>
        <taxon>Dikarya</taxon>
        <taxon>Ascomycota</taxon>
        <taxon>Pezizomycotina</taxon>
        <taxon>Dothideomycetes</taxon>
        <taxon>Pleosporomycetidae</taxon>
        <taxon>Pleosporales</taxon>
        <taxon>Massarineae</taxon>
        <taxon>Trematosphaeriaceae</taxon>
        <taxon>Trematosphaeria</taxon>
    </lineage>
</organism>